<name>A0ABU6JXU4_9RHOO</name>
<accession>A0ABU6JXU4</accession>
<dbReference type="EMBL" id="JAYXHS010000001">
    <property type="protein sequence ID" value="MEC5384474.1"/>
    <property type="molecule type" value="Genomic_DNA"/>
</dbReference>
<dbReference type="RefSeq" id="WP_327597452.1">
    <property type="nucleotide sequence ID" value="NZ_JAYXHS010000001.1"/>
</dbReference>
<reference evidence="2 3" key="1">
    <citation type="submission" date="2024-01" db="EMBL/GenBank/DDBJ databases">
        <title>Uliginosibacterium soil sp. nov.</title>
        <authorList>
            <person name="Lv Y."/>
        </authorList>
    </citation>
    <scope>NUCLEOTIDE SEQUENCE [LARGE SCALE GENOMIC DNA]</scope>
    <source>
        <strain evidence="2 3">H3</strain>
    </source>
</reference>
<dbReference type="PANTHER" id="PTHR34846">
    <property type="entry name" value="4-CARBOXYMUCONOLACTONE DECARBOXYLASE FAMILY PROTEIN (AFU_ORTHOLOGUE AFUA_6G11590)"/>
    <property type="match status" value="1"/>
</dbReference>
<dbReference type="PANTHER" id="PTHR34846:SF10">
    <property type="entry name" value="CYTOPLASMIC PROTEIN"/>
    <property type="match status" value="1"/>
</dbReference>
<dbReference type="NCBIfam" id="TIGR00778">
    <property type="entry name" value="ahpD_dom"/>
    <property type="match status" value="1"/>
</dbReference>
<dbReference type="Gene3D" id="1.20.1290.10">
    <property type="entry name" value="AhpD-like"/>
    <property type="match status" value="1"/>
</dbReference>
<evidence type="ECO:0000313" key="2">
    <source>
        <dbReference type="EMBL" id="MEC5384474.1"/>
    </source>
</evidence>
<dbReference type="InterPro" id="IPR003779">
    <property type="entry name" value="CMD-like"/>
</dbReference>
<organism evidence="2 3">
    <name type="scientific">Uliginosibacterium silvisoli</name>
    <dbReference type="NCBI Taxonomy" id="3114758"/>
    <lineage>
        <taxon>Bacteria</taxon>
        <taxon>Pseudomonadati</taxon>
        <taxon>Pseudomonadota</taxon>
        <taxon>Betaproteobacteria</taxon>
        <taxon>Rhodocyclales</taxon>
        <taxon>Zoogloeaceae</taxon>
        <taxon>Uliginosibacterium</taxon>
    </lineage>
</organism>
<evidence type="ECO:0000259" key="1">
    <source>
        <dbReference type="Pfam" id="PF02627"/>
    </source>
</evidence>
<protein>
    <submittedName>
        <fullName evidence="2">Carboxymuconolactone decarboxylase family protein</fullName>
    </submittedName>
</protein>
<dbReference type="Proteomes" id="UP001331561">
    <property type="component" value="Unassembled WGS sequence"/>
</dbReference>
<dbReference type="InterPro" id="IPR004675">
    <property type="entry name" value="AhpD_core"/>
</dbReference>
<dbReference type="Pfam" id="PF02627">
    <property type="entry name" value="CMD"/>
    <property type="match status" value="1"/>
</dbReference>
<sequence>MSTPHTAPRLPYGKLAAQQTQALIAFSSAVKESSIGVALVDLIFLRVSQINGCAYCIDSHWQDLVKQGRDARHLNSLAAWQESPFFSPRERAALGWVDALTRSQHELQDAAFAGLQAHFSDQEIAEVTMAIANMNAWNRIGVGMRVPVATA</sequence>
<comment type="caution">
    <text evidence="2">The sequence shown here is derived from an EMBL/GenBank/DDBJ whole genome shotgun (WGS) entry which is preliminary data.</text>
</comment>
<proteinExistence type="predicted"/>
<keyword evidence="3" id="KW-1185">Reference proteome</keyword>
<feature type="domain" description="Carboxymuconolactone decarboxylase-like" evidence="1">
    <location>
        <begin position="22"/>
        <end position="98"/>
    </location>
</feature>
<gene>
    <name evidence="2" type="ORF">VVD49_01995</name>
</gene>
<evidence type="ECO:0000313" key="3">
    <source>
        <dbReference type="Proteomes" id="UP001331561"/>
    </source>
</evidence>
<dbReference type="InterPro" id="IPR029032">
    <property type="entry name" value="AhpD-like"/>
</dbReference>
<dbReference type="SUPFAM" id="SSF69118">
    <property type="entry name" value="AhpD-like"/>
    <property type="match status" value="1"/>
</dbReference>